<dbReference type="SUPFAM" id="SSF54427">
    <property type="entry name" value="NTF2-like"/>
    <property type="match status" value="1"/>
</dbReference>
<accession>A0A840L7X2</accession>
<organism evidence="1 2">
    <name type="scientific">Roseateles oligotrophus</name>
    <dbReference type="NCBI Taxonomy" id="1769250"/>
    <lineage>
        <taxon>Bacteria</taxon>
        <taxon>Pseudomonadati</taxon>
        <taxon>Pseudomonadota</taxon>
        <taxon>Betaproteobacteria</taxon>
        <taxon>Burkholderiales</taxon>
        <taxon>Sphaerotilaceae</taxon>
        <taxon>Roseateles</taxon>
    </lineage>
</organism>
<dbReference type="Proteomes" id="UP000562027">
    <property type="component" value="Unassembled WGS sequence"/>
</dbReference>
<dbReference type="RefSeq" id="WP_184297351.1">
    <property type="nucleotide sequence ID" value="NZ_JACHLP010000002.1"/>
</dbReference>
<reference evidence="1 2" key="1">
    <citation type="submission" date="2020-08" db="EMBL/GenBank/DDBJ databases">
        <title>Functional genomics of gut bacteria from endangered species of beetles.</title>
        <authorList>
            <person name="Carlos-Shanley C."/>
        </authorList>
    </citation>
    <scope>NUCLEOTIDE SEQUENCE [LARGE SCALE GENOMIC DNA]</scope>
    <source>
        <strain evidence="1 2">S00239</strain>
    </source>
</reference>
<evidence type="ECO:0000313" key="2">
    <source>
        <dbReference type="Proteomes" id="UP000562027"/>
    </source>
</evidence>
<sequence>MSSAAMPAQQAIDALVQRFFAVFDNRAGRRPDFATLETLFAPHARIAKHSSQGAENMSLPEFLRPREALLLSGELQDFHEWELASETLIFGGMASRNSHYRKQGWLRNAAYEGEGMKSFHFLLTAAGWRISAMVWADAEASLPISAVQRRLNPAALNP</sequence>
<dbReference type="InterPro" id="IPR032710">
    <property type="entry name" value="NTF2-like_dom_sf"/>
</dbReference>
<evidence type="ECO:0008006" key="3">
    <source>
        <dbReference type="Google" id="ProtNLM"/>
    </source>
</evidence>
<dbReference type="AlphaFoldDB" id="A0A840L7X2"/>
<evidence type="ECO:0000313" key="1">
    <source>
        <dbReference type="EMBL" id="MBB4842755.1"/>
    </source>
</evidence>
<comment type="caution">
    <text evidence="1">The sequence shown here is derived from an EMBL/GenBank/DDBJ whole genome shotgun (WGS) entry which is preliminary data.</text>
</comment>
<dbReference type="EMBL" id="JACHLP010000002">
    <property type="protein sequence ID" value="MBB4842755.1"/>
    <property type="molecule type" value="Genomic_DNA"/>
</dbReference>
<proteinExistence type="predicted"/>
<keyword evidence="2" id="KW-1185">Reference proteome</keyword>
<name>A0A840L7X2_9BURK</name>
<gene>
    <name evidence="1" type="ORF">HNP55_001270</name>
</gene>
<protein>
    <recommendedName>
        <fullName evidence="3">DUF4440 domain-containing protein</fullName>
    </recommendedName>
</protein>